<feature type="transmembrane region" description="Helical" evidence="1">
    <location>
        <begin position="6"/>
        <end position="31"/>
    </location>
</feature>
<reference evidence="4" key="1">
    <citation type="journal article" date="2019" name="Int. J. Syst. Evol. Microbiol.">
        <title>The Global Catalogue of Microorganisms (GCM) 10K type strain sequencing project: providing services to taxonomists for standard genome sequencing and annotation.</title>
        <authorList>
            <consortium name="The Broad Institute Genomics Platform"/>
            <consortium name="The Broad Institute Genome Sequencing Center for Infectious Disease"/>
            <person name="Wu L."/>
            <person name="Ma J."/>
        </authorList>
    </citation>
    <scope>NUCLEOTIDE SEQUENCE [LARGE SCALE GENOMIC DNA]</scope>
    <source>
        <strain evidence="4">FCH27</strain>
    </source>
</reference>
<organism evidence="3 4">
    <name type="scientific">Nocardioides astragali</name>
    <dbReference type="NCBI Taxonomy" id="1776736"/>
    <lineage>
        <taxon>Bacteria</taxon>
        <taxon>Bacillati</taxon>
        <taxon>Actinomycetota</taxon>
        <taxon>Actinomycetes</taxon>
        <taxon>Propionibacteriales</taxon>
        <taxon>Nocardioidaceae</taxon>
        <taxon>Nocardioides</taxon>
    </lineage>
</organism>
<dbReference type="EMBL" id="JBHTCH010000019">
    <property type="protein sequence ID" value="MFC7361684.1"/>
    <property type="molecule type" value="Genomic_DNA"/>
</dbReference>
<dbReference type="Pfam" id="PF07811">
    <property type="entry name" value="TadE"/>
    <property type="match status" value="1"/>
</dbReference>
<evidence type="ECO:0000313" key="3">
    <source>
        <dbReference type="EMBL" id="MFC7361684.1"/>
    </source>
</evidence>
<name>A0ABW2N795_9ACTN</name>
<dbReference type="RefSeq" id="WP_379185969.1">
    <property type="nucleotide sequence ID" value="NZ_JBHTCH010000019.1"/>
</dbReference>
<keyword evidence="1" id="KW-1133">Transmembrane helix</keyword>
<keyword evidence="1" id="KW-0812">Transmembrane</keyword>
<feature type="non-terminal residue" evidence="3">
    <location>
        <position position="1"/>
    </location>
</feature>
<keyword evidence="4" id="KW-1185">Reference proteome</keyword>
<dbReference type="InterPro" id="IPR012495">
    <property type="entry name" value="TadE-like_dom"/>
</dbReference>
<evidence type="ECO:0000256" key="1">
    <source>
        <dbReference type="SAM" id="Phobius"/>
    </source>
</evidence>
<keyword evidence="1" id="KW-0472">Membrane</keyword>
<gene>
    <name evidence="3" type="ORF">ACFQO6_15520</name>
</gene>
<evidence type="ECO:0000313" key="4">
    <source>
        <dbReference type="Proteomes" id="UP001596524"/>
    </source>
</evidence>
<sequence length="127" mass="13215">ERGAAAVEFALVSMVLMTLILMIIQMSLWMWAYQVASHAAREGARAAAVNPCTTAATTRAVNRVGGAGTSITAVFDPVVPTTAKVGDDVTVRVRLTARAIAPGLLPSLPQITKRATARIENIPAGGC</sequence>
<feature type="domain" description="TadE-like" evidence="2">
    <location>
        <begin position="3"/>
        <end position="45"/>
    </location>
</feature>
<comment type="caution">
    <text evidence="3">The sequence shown here is derived from an EMBL/GenBank/DDBJ whole genome shotgun (WGS) entry which is preliminary data.</text>
</comment>
<evidence type="ECO:0000259" key="2">
    <source>
        <dbReference type="Pfam" id="PF07811"/>
    </source>
</evidence>
<proteinExistence type="predicted"/>
<dbReference type="Proteomes" id="UP001596524">
    <property type="component" value="Unassembled WGS sequence"/>
</dbReference>
<accession>A0ABW2N795</accession>
<protein>
    <submittedName>
        <fullName evidence="3">TadE/TadG family type IV pilus assembly protein</fullName>
    </submittedName>
</protein>